<protein>
    <submittedName>
        <fullName evidence="2">Uncharacterized protein</fullName>
    </submittedName>
</protein>
<evidence type="ECO:0000256" key="1">
    <source>
        <dbReference type="SAM" id="SignalP"/>
    </source>
</evidence>
<proteinExistence type="predicted"/>
<feature type="chain" id="PRO_5047069001" evidence="1">
    <location>
        <begin position="28"/>
        <end position="270"/>
    </location>
</feature>
<keyword evidence="3" id="KW-1185">Reference proteome</keyword>
<keyword evidence="1" id="KW-0732">Signal</keyword>
<organism evidence="2 3">
    <name type="scientific">Hymenobacter humi</name>
    <dbReference type="NCBI Taxonomy" id="1411620"/>
    <lineage>
        <taxon>Bacteria</taxon>
        <taxon>Pseudomonadati</taxon>
        <taxon>Bacteroidota</taxon>
        <taxon>Cytophagia</taxon>
        <taxon>Cytophagales</taxon>
        <taxon>Hymenobacteraceae</taxon>
        <taxon>Hymenobacter</taxon>
    </lineage>
</organism>
<reference evidence="3" key="1">
    <citation type="journal article" date="2019" name="Int. J. Syst. Evol. Microbiol.">
        <title>The Global Catalogue of Microorganisms (GCM) 10K type strain sequencing project: providing services to taxonomists for standard genome sequencing and annotation.</title>
        <authorList>
            <consortium name="The Broad Institute Genomics Platform"/>
            <consortium name="The Broad Institute Genome Sequencing Center for Infectious Disease"/>
            <person name="Wu L."/>
            <person name="Ma J."/>
        </authorList>
    </citation>
    <scope>NUCLEOTIDE SEQUENCE [LARGE SCALE GENOMIC DNA]</scope>
    <source>
        <strain evidence="3">JCM 19635</strain>
    </source>
</reference>
<accession>A0ABW2U5T1</accession>
<dbReference type="EMBL" id="JBHTEK010000001">
    <property type="protein sequence ID" value="MFC7668807.1"/>
    <property type="molecule type" value="Genomic_DNA"/>
</dbReference>
<dbReference type="Proteomes" id="UP001596513">
    <property type="component" value="Unassembled WGS sequence"/>
</dbReference>
<evidence type="ECO:0000313" key="2">
    <source>
        <dbReference type="EMBL" id="MFC7668807.1"/>
    </source>
</evidence>
<name>A0ABW2U5T1_9BACT</name>
<sequence length="270" mass="29729">MHRILSILNLKVSARRAGLALVGAALALSFTHCKNESMPAPDTGRDYYPVAVGKYWTYAVVDTTWSPASRGTPSVPTRTAYQFKETITETFTDAAGKTAYRLVRSKLQAPSTTFVNDSVFVLSATPQSVVLNRNNVRTLELIFPVKEGRLWNINAYNNNSDDTTMTSETRRYSRVGQPFAIAASTGIPAQTFPASLTTTNAGLAAESSLAKQVSYQQVFAKGVGPVFRRRVNLQAFTYVDTNNNNNQVYPPKSYSIGFSRNETLIDYGPR</sequence>
<comment type="caution">
    <text evidence="2">The sequence shown here is derived from an EMBL/GenBank/DDBJ whole genome shotgun (WGS) entry which is preliminary data.</text>
</comment>
<evidence type="ECO:0000313" key="3">
    <source>
        <dbReference type="Proteomes" id="UP001596513"/>
    </source>
</evidence>
<feature type="signal peptide" evidence="1">
    <location>
        <begin position="1"/>
        <end position="27"/>
    </location>
</feature>
<dbReference type="RefSeq" id="WP_380204346.1">
    <property type="nucleotide sequence ID" value="NZ_JBHTEK010000001.1"/>
</dbReference>
<gene>
    <name evidence="2" type="ORF">ACFQT0_16605</name>
</gene>